<protein>
    <submittedName>
        <fullName evidence="2">Uncharacterized protein</fullName>
    </submittedName>
</protein>
<organism evidence="2">
    <name type="scientific">Arundo donax</name>
    <name type="common">Giant reed</name>
    <name type="synonym">Donax arundinaceus</name>
    <dbReference type="NCBI Taxonomy" id="35708"/>
    <lineage>
        <taxon>Eukaryota</taxon>
        <taxon>Viridiplantae</taxon>
        <taxon>Streptophyta</taxon>
        <taxon>Embryophyta</taxon>
        <taxon>Tracheophyta</taxon>
        <taxon>Spermatophyta</taxon>
        <taxon>Magnoliopsida</taxon>
        <taxon>Liliopsida</taxon>
        <taxon>Poales</taxon>
        <taxon>Poaceae</taxon>
        <taxon>PACMAD clade</taxon>
        <taxon>Arundinoideae</taxon>
        <taxon>Arundineae</taxon>
        <taxon>Arundo</taxon>
    </lineage>
</organism>
<sequence length="120" mass="13629">MTWKCVCFRVMGQHQDIVHRFLVGDRLQVQHLKSNRSDVIHLQLGCWVSTITMKCLCSLGDGSAPGLRYRKRGGQHIVLCWYGIEGFKKIKKAIKLSTYLFVHSYVLVGIIVIVAVAMPK</sequence>
<reference evidence="2" key="1">
    <citation type="submission" date="2014-09" db="EMBL/GenBank/DDBJ databases">
        <authorList>
            <person name="Magalhaes I.L.F."/>
            <person name="Oliveira U."/>
            <person name="Santos F.R."/>
            <person name="Vidigal T.H.D.A."/>
            <person name="Brescovit A.D."/>
            <person name="Santos A.J."/>
        </authorList>
    </citation>
    <scope>NUCLEOTIDE SEQUENCE</scope>
    <source>
        <tissue evidence="2">Shoot tissue taken approximately 20 cm above the soil surface</tissue>
    </source>
</reference>
<keyword evidence="1" id="KW-0812">Transmembrane</keyword>
<dbReference type="AlphaFoldDB" id="A0A0A9DNA8"/>
<feature type="transmembrane region" description="Helical" evidence="1">
    <location>
        <begin position="98"/>
        <end position="118"/>
    </location>
</feature>
<keyword evidence="1" id="KW-1133">Transmembrane helix</keyword>
<proteinExistence type="predicted"/>
<accession>A0A0A9DNA8</accession>
<keyword evidence="1" id="KW-0472">Membrane</keyword>
<evidence type="ECO:0000313" key="2">
    <source>
        <dbReference type="EMBL" id="JAD89301.1"/>
    </source>
</evidence>
<evidence type="ECO:0000256" key="1">
    <source>
        <dbReference type="SAM" id="Phobius"/>
    </source>
</evidence>
<reference evidence="2" key="2">
    <citation type="journal article" date="2015" name="Data Brief">
        <title>Shoot transcriptome of the giant reed, Arundo donax.</title>
        <authorList>
            <person name="Barrero R.A."/>
            <person name="Guerrero F.D."/>
            <person name="Moolhuijzen P."/>
            <person name="Goolsby J.A."/>
            <person name="Tidwell J."/>
            <person name="Bellgard S.E."/>
            <person name="Bellgard M.I."/>
        </authorList>
    </citation>
    <scope>NUCLEOTIDE SEQUENCE</scope>
    <source>
        <tissue evidence="2">Shoot tissue taken approximately 20 cm above the soil surface</tissue>
    </source>
</reference>
<dbReference type="EMBL" id="GBRH01208594">
    <property type="protein sequence ID" value="JAD89301.1"/>
    <property type="molecule type" value="Transcribed_RNA"/>
</dbReference>
<name>A0A0A9DNA8_ARUDO</name>